<evidence type="ECO:0000313" key="3">
    <source>
        <dbReference type="WBParaSite" id="GPLIN_001181700"/>
    </source>
</evidence>
<organism evidence="2 3">
    <name type="scientific">Globodera pallida</name>
    <name type="common">Potato cyst nematode worm</name>
    <name type="synonym">Heterodera pallida</name>
    <dbReference type="NCBI Taxonomy" id="36090"/>
    <lineage>
        <taxon>Eukaryota</taxon>
        <taxon>Metazoa</taxon>
        <taxon>Ecdysozoa</taxon>
        <taxon>Nematoda</taxon>
        <taxon>Chromadorea</taxon>
        <taxon>Rhabditida</taxon>
        <taxon>Tylenchina</taxon>
        <taxon>Tylenchomorpha</taxon>
        <taxon>Tylenchoidea</taxon>
        <taxon>Heteroderidae</taxon>
        <taxon>Heteroderinae</taxon>
        <taxon>Globodera</taxon>
    </lineage>
</organism>
<dbReference type="Proteomes" id="UP000050741">
    <property type="component" value="Unassembled WGS sequence"/>
</dbReference>
<evidence type="ECO:0000313" key="2">
    <source>
        <dbReference type="Proteomes" id="UP000050741"/>
    </source>
</evidence>
<protein>
    <submittedName>
        <fullName evidence="3">HYPK_UBA domain-containing protein</fullName>
    </submittedName>
</protein>
<keyword evidence="2" id="KW-1185">Reference proteome</keyword>
<dbReference type="AlphaFoldDB" id="A0A183CG12"/>
<proteinExistence type="predicted"/>
<name>A0A183CG12_GLOPA</name>
<evidence type="ECO:0000256" key="1">
    <source>
        <dbReference type="SAM" id="MobiDB-lite"/>
    </source>
</evidence>
<sequence length="143" mass="16166">MFGPCIASAQAQQRSATCAKERQLSAEWRRSAQHFMRPLKAFFWVALMPPPEHLQHHEQQQQQQPPPSSSALATMGPHISALNDVDDGTGKNGAEDVKKARKEHVKMISSDQQGIIKEMLTREDAQAAEREAMEFIRRHEQPN</sequence>
<reference evidence="2" key="1">
    <citation type="submission" date="2014-05" db="EMBL/GenBank/DDBJ databases">
        <title>The genome and life-stage specific transcriptomes of Globodera pallida elucidate key aspects of plant parasitism by a cyst nematode.</title>
        <authorList>
            <person name="Cotton J.A."/>
            <person name="Lilley C.J."/>
            <person name="Jones L.M."/>
            <person name="Kikuchi T."/>
            <person name="Reid A.J."/>
            <person name="Thorpe P."/>
            <person name="Tsai I.J."/>
            <person name="Beasley H."/>
            <person name="Blok V."/>
            <person name="Cock P.J.A."/>
            <person name="Van den Akker S.E."/>
            <person name="Holroyd N."/>
            <person name="Hunt M."/>
            <person name="Mantelin S."/>
            <person name="Naghra H."/>
            <person name="Pain A."/>
            <person name="Palomares-Rius J.E."/>
            <person name="Zarowiecki M."/>
            <person name="Berriman M."/>
            <person name="Jones J.T."/>
            <person name="Urwin P.E."/>
        </authorList>
    </citation>
    <scope>NUCLEOTIDE SEQUENCE [LARGE SCALE GENOMIC DNA]</scope>
    <source>
        <strain evidence="2">Lindley</strain>
    </source>
</reference>
<accession>A0A183CG12</accession>
<dbReference type="WBParaSite" id="GPLIN_001181700">
    <property type="protein sequence ID" value="GPLIN_001181700"/>
    <property type="gene ID" value="GPLIN_001181700"/>
</dbReference>
<reference evidence="3" key="2">
    <citation type="submission" date="2016-06" db="UniProtKB">
        <authorList>
            <consortium name="WormBaseParasite"/>
        </authorList>
    </citation>
    <scope>IDENTIFICATION</scope>
</reference>
<feature type="region of interest" description="Disordered" evidence="1">
    <location>
        <begin position="52"/>
        <end position="116"/>
    </location>
</feature>